<dbReference type="EMBL" id="HBIZ01040433">
    <property type="protein sequence ID" value="CAE0773200.1"/>
    <property type="molecule type" value="Transcribed_RNA"/>
</dbReference>
<evidence type="ECO:0000313" key="7">
    <source>
        <dbReference type="EMBL" id="CAE0773202.1"/>
    </source>
</evidence>
<organism evidence="6">
    <name type="scientific">Chrysotila carterae</name>
    <name type="common">Marine alga</name>
    <name type="synonym">Syracosphaera carterae</name>
    <dbReference type="NCBI Taxonomy" id="13221"/>
    <lineage>
        <taxon>Eukaryota</taxon>
        <taxon>Haptista</taxon>
        <taxon>Haptophyta</taxon>
        <taxon>Prymnesiophyceae</taxon>
        <taxon>Isochrysidales</taxon>
        <taxon>Isochrysidaceae</taxon>
        <taxon>Chrysotila</taxon>
    </lineage>
</organism>
<dbReference type="EMBL" id="HBIZ01040434">
    <property type="protein sequence ID" value="CAE0773201.1"/>
    <property type="molecule type" value="Transcribed_RNA"/>
</dbReference>
<evidence type="ECO:0000313" key="4">
    <source>
        <dbReference type="EMBL" id="CAE0773199.1"/>
    </source>
</evidence>
<dbReference type="EMBL" id="HBIZ01040435">
    <property type="protein sequence ID" value="CAE0773202.1"/>
    <property type="molecule type" value="Transcribed_RNA"/>
</dbReference>
<dbReference type="AlphaFoldDB" id="A0A6T0A7Z8"/>
<dbReference type="EMBL" id="HBIZ01040432">
    <property type="protein sequence ID" value="CAE0773199.1"/>
    <property type="molecule type" value="Transcribed_RNA"/>
</dbReference>
<evidence type="ECO:0000256" key="1">
    <source>
        <dbReference type="SAM" id="MobiDB-lite"/>
    </source>
</evidence>
<gene>
    <name evidence="2" type="ORF">PCAR00345_LOCUS25809</name>
    <name evidence="3" type="ORF">PCAR00345_LOCUS25810</name>
    <name evidence="4" type="ORF">PCAR00345_LOCUS25811</name>
    <name evidence="5" type="ORF">PCAR00345_LOCUS25812</name>
    <name evidence="6" type="ORF">PCAR00345_LOCUS25813</name>
    <name evidence="7" type="ORF">PCAR00345_LOCUS25814</name>
    <name evidence="8" type="ORF">PCAR00345_LOCUS25815</name>
</gene>
<name>A0A6T0A7Z8_CHRCT</name>
<sequence>MRADPDGLRSLQVIRKSQTVLGITETHQLWHRCSMCSNNGFAGTWRSDMSLRDVSPNLRPDPTNQPFVKYFHASVERSAPADLFTRSLADTRPSSIAFPRSPLRTHASGGVATVSPTRNGPTRFETTGYSGSLPYCPVGDRRQSLTTKRLAKDHYTFTSATGQTVDVGVGLVRDDDTIGEVVDKLGAKYPELAPTTCGRGGGALFPVAPRRVRTSIVCRGKMLLEAEPIGQQCLRLMFDGQCSPSVERATRLDLAARARQEAAPSSVAYLEPYKLKGHCTFLG</sequence>
<dbReference type="EMBL" id="HBIZ01040431">
    <property type="protein sequence ID" value="CAE0773198.1"/>
    <property type="molecule type" value="Transcribed_RNA"/>
</dbReference>
<evidence type="ECO:0000313" key="3">
    <source>
        <dbReference type="EMBL" id="CAE0773198.1"/>
    </source>
</evidence>
<proteinExistence type="predicted"/>
<reference evidence="6" key="1">
    <citation type="submission" date="2021-01" db="EMBL/GenBank/DDBJ databases">
        <authorList>
            <person name="Corre E."/>
            <person name="Pelletier E."/>
            <person name="Niang G."/>
            <person name="Scheremetjew M."/>
            <person name="Finn R."/>
            <person name="Kale V."/>
            <person name="Holt S."/>
            <person name="Cochrane G."/>
            <person name="Meng A."/>
            <person name="Brown T."/>
            <person name="Cohen L."/>
        </authorList>
    </citation>
    <scope>NUCLEOTIDE SEQUENCE</scope>
    <source>
        <strain evidence="6">CCMP645</strain>
    </source>
</reference>
<accession>A0A6T0A7Z8</accession>
<evidence type="ECO:0000313" key="2">
    <source>
        <dbReference type="EMBL" id="CAE0773197.1"/>
    </source>
</evidence>
<dbReference type="EMBL" id="HBIZ01040430">
    <property type="protein sequence ID" value="CAE0773197.1"/>
    <property type="molecule type" value="Transcribed_RNA"/>
</dbReference>
<evidence type="ECO:0000313" key="6">
    <source>
        <dbReference type="EMBL" id="CAE0773201.1"/>
    </source>
</evidence>
<evidence type="ECO:0000313" key="8">
    <source>
        <dbReference type="EMBL" id="CAE0773203.1"/>
    </source>
</evidence>
<feature type="region of interest" description="Disordered" evidence="1">
    <location>
        <begin position="101"/>
        <end position="126"/>
    </location>
</feature>
<feature type="compositionally biased region" description="Polar residues" evidence="1">
    <location>
        <begin position="114"/>
        <end position="126"/>
    </location>
</feature>
<dbReference type="EMBL" id="HBIZ01040436">
    <property type="protein sequence ID" value="CAE0773203.1"/>
    <property type="molecule type" value="Transcribed_RNA"/>
</dbReference>
<evidence type="ECO:0000313" key="5">
    <source>
        <dbReference type="EMBL" id="CAE0773200.1"/>
    </source>
</evidence>
<protein>
    <submittedName>
        <fullName evidence="6">Uncharacterized protein</fullName>
    </submittedName>
</protein>